<dbReference type="SUPFAM" id="SSF57701">
    <property type="entry name" value="Zn2/Cys6 DNA-binding domain"/>
    <property type="match status" value="1"/>
</dbReference>
<feature type="compositionally biased region" description="Polar residues" evidence="6">
    <location>
        <begin position="220"/>
        <end position="230"/>
    </location>
</feature>
<dbReference type="CDD" id="cd00067">
    <property type="entry name" value="GAL4"/>
    <property type="match status" value="1"/>
</dbReference>
<evidence type="ECO:0000256" key="6">
    <source>
        <dbReference type="SAM" id="MobiDB-lite"/>
    </source>
</evidence>
<evidence type="ECO:0000256" key="5">
    <source>
        <dbReference type="ARBA" id="ARBA00023242"/>
    </source>
</evidence>
<proteinExistence type="predicted"/>
<dbReference type="Proteomes" id="UP001295794">
    <property type="component" value="Unassembled WGS sequence"/>
</dbReference>
<dbReference type="Gene3D" id="4.10.240.10">
    <property type="entry name" value="Zn(2)-C6 fungal-type DNA-binding domain"/>
    <property type="match status" value="1"/>
</dbReference>
<sequence length="681" mass="74798">PQISSHGFLHDCIPPTSKLRALYKGTVSFPWLLLKTPTIPPLRSTTHPMITDSNLLHANSRSVVARPLKRGRACMNCRFLKIKCDGVKPICGPCRKHPKDDECEYTDGPVRSRTKALEDTVQRLEARLHELEHPDESTPSVTLFDPYACQAPPAPLQLPSRPHPASSRSLPNSPYDQVPRLLSPSGSSPESQGYTQLSAWSPPSTHGSSPLIFDGRSIATPESSTSSLDFQDQPMHDSLYAPSLLRHPESTLTCSSSLHTFLKHGSQFGFFLDQTRFRQAVVRQPASPDGSVAVGPGLAPALLQTVYMWGAHLSGQRDERFRYKALQAVATDILSNPLLQVLQAEVLLGYYFFRTGHFLEARAHSATAAALAIGAGLHEIRSVQQPALPMLTINEQFVESGVLLPPPADVVEEGERINGFWAVFMLQKYLAVALDPPSRVCSVFEVAGGAIVDTPWPRGMDEYRQGLLTSDVRGDGTIRNFLGQFDAFDSPSLAALQAKACVLLHRAVHLHGQWTLASMPGHNQALSNAVQAVDSLINSLRSQLPESAMLSPTTAGTETTRTLLLTRSLLNAASIKLHSLFMNDPSSREYCLASARDMFDFGFASSEHDLRRGLGYLNPIMGSLWMTACSVFVEEIKRLRSSFDSASRAKEEEVYCSLQDGMHALKTFAAESLLMREWSSM</sequence>
<dbReference type="EMBL" id="CAVNYO010000110">
    <property type="protein sequence ID" value="CAK5266616.1"/>
    <property type="molecule type" value="Genomic_DNA"/>
</dbReference>
<dbReference type="Pfam" id="PF04082">
    <property type="entry name" value="Fungal_trans"/>
    <property type="match status" value="1"/>
</dbReference>
<feature type="compositionally biased region" description="Polar residues" evidence="6">
    <location>
        <begin position="184"/>
        <end position="208"/>
    </location>
</feature>
<feature type="domain" description="Zn(2)-C6 fungal-type" evidence="7">
    <location>
        <begin position="73"/>
        <end position="105"/>
    </location>
</feature>
<evidence type="ECO:0000256" key="4">
    <source>
        <dbReference type="ARBA" id="ARBA00023163"/>
    </source>
</evidence>
<comment type="subcellular location">
    <subcellularLocation>
        <location evidence="1">Nucleus</location>
    </subcellularLocation>
</comment>
<accession>A0AAD2GZU4</accession>
<name>A0AAD2GZU4_9AGAR</name>
<organism evidence="8 9">
    <name type="scientific">Mycena citricolor</name>
    <dbReference type="NCBI Taxonomy" id="2018698"/>
    <lineage>
        <taxon>Eukaryota</taxon>
        <taxon>Fungi</taxon>
        <taxon>Dikarya</taxon>
        <taxon>Basidiomycota</taxon>
        <taxon>Agaricomycotina</taxon>
        <taxon>Agaricomycetes</taxon>
        <taxon>Agaricomycetidae</taxon>
        <taxon>Agaricales</taxon>
        <taxon>Marasmiineae</taxon>
        <taxon>Mycenaceae</taxon>
        <taxon>Mycena</taxon>
    </lineage>
</organism>
<dbReference type="GO" id="GO:0008270">
    <property type="term" value="F:zinc ion binding"/>
    <property type="evidence" value="ECO:0007669"/>
    <property type="project" value="InterPro"/>
</dbReference>
<dbReference type="SMART" id="SM00066">
    <property type="entry name" value="GAL4"/>
    <property type="match status" value="1"/>
</dbReference>
<keyword evidence="3" id="KW-0805">Transcription regulation</keyword>
<evidence type="ECO:0000256" key="2">
    <source>
        <dbReference type="ARBA" id="ARBA00022723"/>
    </source>
</evidence>
<protein>
    <recommendedName>
        <fullName evidence="7">Zn(2)-C6 fungal-type domain-containing protein</fullName>
    </recommendedName>
</protein>
<keyword evidence="9" id="KW-1185">Reference proteome</keyword>
<evidence type="ECO:0000313" key="8">
    <source>
        <dbReference type="EMBL" id="CAK5266616.1"/>
    </source>
</evidence>
<keyword evidence="2" id="KW-0479">Metal-binding</keyword>
<feature type="non-terminal residue" evidence="8">
    <location>
        <position position="681"/>
    </location>
</feature>
<dbReference type="PANTHER" id="PTHR47338:SF29">
    <property type="entry name" value="ZN(2)-C6 FUNGAL-TYPE DOMAIN-CONTAINING PROTEIN"/>
    <property type="match status" value="1"/>
</dbReference>
<evidence type="ECO:0000256" key="1">
    <source>
        <dbReference type="ARBA" id="ARBA00004123"/>
    </source>
</evidence>
<dbReference type="GO" id="GO:0005634">
    <property type="term" value="C:nucleus"/>
    <property type="evidence" value="ECO:0007669"/>
    <property type="project" value="UniProtKB-SubCell"/>
</dbReference>
<evidence type="ECO:0000313" key="9">
    <source>
        <dbReference type="Proteomes" id="UP001295794"/>
    </source>
</evidence>
<dbReference type="AlphaFoldDB" id="A0AAD2GZU4"/>
<dbReference type="CDD" id="cd12148">
    <property type="entry name" value="fungal_TF_MHR"/>
    <property type="match status" value="1"/>
</dbReference>
<dbReference type="InterPro" id="IPR007219">
    <property type="entry name" value="XnlR_reg_dom"/>
</dbReference>
<feature type="region of interest" description="Disordered" evidence="6">
    <location>
        <begin position="152"/>
        <end position="233"/>
    </location>
</feature>
<reference evidence="8" key="1">
    <citation type="submission" date="2023-11" db="EMBL/GenBank/DDBJ databases">
        <authorList>
            <person name="De Vega J J."/>
            <person name="De Vega J J."/>
        </authorList>
    </citation>
    <scope>NUCLEOTIDE SEQUENCE</scope>
</reference>
<feature type="compositionally biased region" description="Polar residues" evidence="6">
    <location>
        <begin position="166"/>
        <end position="175"/>
    </location>
</feature>
<keyword evidence="5" id="KW-0539">Nucleus</keyword>
<dbReference type="InterPro" id="IPR050815">
    <property type="entry name" value="TF_fung"/>
</dbReference>
<dbReference type="PROSITE" id="PS00463">
    <property type="entry name" value="ZN2_CY6_FUNGAL_1"/>
    <property type="match status" value="1"/>
</dbReference>
<evidence type="ECO:0000259" key="7">
    <source>
        <dbReference type="PROSITE" id="PS50048"/>
    </source>
</evidence>
<dbReference type="InterPro" id="IPR036864">
    <property type="entry name" value="Zn2-C6_fun-type_DNA-bd_sf"/>
</dbReference>
<comment type="caution">
    <text evidence="8">The sequence shown here is derived from an EMBL/GenBank/DDBJ whole genome shotgun (WGS) entry which is preliminary data.</text>
</comment>
<dbReference type="InterPro" id="IPR001138">
    <property type="entry name" value="Zn2Cys6_DnaBD"/>
</dbReference>
<evidence type="ECO:0000256" key="3">
    <source>
        <dbReference type="ARBA" id="ARBA00023015"/>
    </source>
</evidence>
<dbReference type="GO" id="GO:0003677">
    <property type="term" value="F:DNA binding"/>
    <property type="evidence" value="ECO:0007669"/>
    <property type="project" value="InterPro"/>
</dbReference>
<dbReference type="PROSITE" id="PS50048">
    <property type="entry name" value="ZN2_CY6_FUNGAL_2"/>
    <property type="match status" value="1"/>
</dbReference>
<dbReference type="Pfam" id="PF00172">
    <property type="entry name" value="Zn_clus"/>
    <property type="match status" value="1"/>
</dbReference>
<dbReference type="GO" id="GO:0006351">
    <property type="term" value="P:DNA-templated transcription"/>
    <property type="evidence" value="ECO:0007669"/>
    <property type="project" value="InterPro"/>
</dbReference>
<dbReference type="PANTHER" id="PTHR47338">
    <property type="entry name" value="ZN(II)2CYS6 TRANSCRIPTION FACTOR (EUROFUNG)-RELATED"/>
    <property type="match status" value="1"/>
</dbReference>
<keyword evidence="4" id="KW-0804">Transcription</keyword>
<gene>
    <name evidence="8" type="ORF">MYCIT1_LOCUS8499</name>
</gene>
<dbReference type="GO" id="GO:0000981">
    <property type="term" value="F:DNA-binding transcription factor activity, RNA polymerase II-specific"/>
    <property type="evidence" value="ECO:0007669"/>
    <property type="project" value="InterPro"/>
</dbReference>